<dbReference type="RefSeq" id="WP_121457079.1">
    <property type="nucleotide sequence ID" value="NZ_JAANMQ010000001.1"/>
</dbReference>
<protein>
    <submittedName>
        <fullName evidence="2">EAL domain-containing protein (Putative c-di-GMP-specific phosphodiesterase class I)</fullName>
    </submittedName>
</protein>
<evidence type="ECO:0000313" key="2">
    <source>
        <dbReference type="EMBL" id="RKT60562.1"/>
    </source>
</evidence>
<dbReference type="PANTHER" id="PTHR33121:SF76">
    <property type="entry name" value="SIGNALING PROTEIN"/>
    <property type="match status" value="1"/>
</dbReference>
<reference evidence="2 3" key="1">
    <citation type="submission" date="2018-10" db="EMBL/GenBank/DDBJ databases">
        <title>Genomic Encyclopedia of Type Strains, Phase IV (KMG-IV): sequencing the most valuable type-strain genomes for metagenomic binning, comparative biology and taxonomic classification.</title>
        <authorList>
            <person name="Goeker M."/>
        </authorList>
    </citation>
    <scope>NUCLEOTIDE SEQUENCE [LARGE SCALE GENOMIC DNA]</scope>
    <source>
        <strain evidence="2 3">DSM 23841</strain>
    </source>
</reference>
<dbReference type="Proteomes" id="UP000270626">
    <property type="component" value="Unassembled WGS sequence"/>
</dbReference>
<dbReference type="OrthoDB" id="9813903at2"/>
<dbReference type="PROSITE" id="PS50883">
    <property type="entry name" value="EAL"/>
    <property type="match status" value="1"/>
</dbReference>
<dbReference type="InterPro" id="IPR001633">
    <property type="entry name" value="EAL_dom"/>
</dbReference>
<evidence type="ECO:0000313" key="3">
    <source>
        <dbReference type="Proteomes" id="UP000270626"/>
    </source>
</evidence>
<gene>
    <name evidence="2" type="ORF">DFR40_0701</name>
</gene>
<dbReference type="GO" id="GO:0071111">
    <property type="term" value="F:cyclic-guanylate-specific phosphodiesterase activity"/>
    <property type="evidence" value="ECO:0007669"/>
    <property type="project" value="InterPro"/>
</dbReference>
<proteinExistence type="predicted"/>
<evidence type="ECO:0000259" key="1">
    <source>
        <dbReference type="PROSITE" id="PS50883"/>
    </source>
</evidence>
<dbReference type="SUPFAM" id="SSF141868">
    <property type="entry name" value="EAL domain-like"/>
    <property type="match status" value="1"/>
</dbReference>
<dbReference type="PANTHER" id="PTHR33121">
    <property type="entry name" value="CYCLIC DI-GMP PHOSPHODIESTERASE PDEF"/>
    <property type="match status" value="1"/>
</dbReference>
<organism evidence="2 3">
    <name type="scientific">Azonexus fungiphilus</name>
    <dbReference type="NCBI Taxonomy" id="146940"/>
    <lineage>
        <taxon>Bacteria</taxon>
        <taxon>Pseudomonadati</taxon>
        <taxon>Pseudomonadota</taxon>
        <taxon>Betaproteobacteria</taxon>
        <taxon>Rhodocyclales</taxon>
        <taxon>Azonexaceae</taxon>
        <taxon>Azonexus</taxon>
    </lineage>
</organism>
<dbReference type="InterPro" id="IPR035919">
    <property type="entry name" value="EAL_sf"/>
</dbReference>
<feature type="domain" description="EAL" evidence="1">
    <location>
        <begin position="31"/>
        <end position="282"/>
    </location>
</feature>
<dbReference type="Pfam" id="PF00563">
    <property type="entry name" value="EAL"/>
    <property type="match status" value="1"/>
</dbReference>
<dbReference type="EMBL" id="RBXP01000011">
    <property type="protein sequence ID" value="RKT60562.1"/>
    <property type="molecule type" value="Genomic_DNA"/>
</dbReference>
<accession>A0A495WFT1</accession>
<comment type="caution">
    <text evidence="2">The sequence shown here is derived from an EMBL/GenBank/DDBJ whole genome shotgun (WGS) entry which is preliminary data.</text>
</comment>
<keyword evidence="3" id="KW-1185">Reference proteome</keyword>
<dbReference type="Gene3D" id="3.20.20.450">
    <property type="entry name" value="EAL domain"/>
    <property type="match status" value="1"/>
</dbReference>
<dbReference type="AlphaFoldDB" id="A0A495WFT1"/>
<sequence length="282" mass="31145">MPLSDIVRALNAPATGKRPDFLYRSGLDHPFVAAEGRVFIHYANIRLESKFLPVVDTRSGRTHGHASTIQAFGLSNSVPMSPDAVFVLPTDAEEFVYLDRLVRTLHALNYLTQPVRGNLLLRVHSRHIISVPANHGLAFEEILRPCGLLPEQITLEINTDAVADKEHFIRAVASYRSRGYGIAISHFGRTELDFPFLSQLRPDIVKLDNLLLASGRPLDRIIDNIHELGGRILIEGIDSANLRRNASSLAIDLVQAHAPILRPSGIRIRRNADGGEQLDAAA</sequence>
<name>A0A495WFT1_9RHOO</name>
<dbReference type="InterPro" id="IPR050706">
    <property type="entry name" value="Cyclic-di-GMP_PDE-like"/>
</dbReference>